<dbReference type="AlphaFoldDB" id="A0A0L8FVH3"/>
<dbReference type="EMBL" id="KQ426105">
    <property type="protein sequence ID" value="KOF68639.1"/>
    <property type="molecule type" value="Genomic_DNA"/>
</dbReference>
<proteinExistence type="predicted"/>
<protein>
    <submittedName>
        <fullName evidence="1">Uncharacterized protein</fullName>
    </submittedName>
</protein>
<organism evidence="1">
    <name type="scientific">Octopus bimaculoides</name>
    <name type="common">California two-spotted octopus</name>
    <dbReference type="NCBI Taxonomy" id="37653"/>
    <lineage>
        <taxon>Eukaryota</taxon>
        <taxon>Metazoa</taxon>
        <taxon>Spiralia</taxon>
        <taxon>Lophotrochozoa</taxon>
        <taxon>Mollusca</taxon>
        <taxon>Cephalopoda</taxon>
        <taxon>Coleoidea</taxon>
        <taxon>Octopodiformes</taxon>
        <taxon>Octopoda</taxon>
        <taxon>Incirrata</taxon>
        <taxon>Octopodidae</taxon>
        <taxon>Octopus</taxon>
    </lineage>
</organism>
<gene>
    <name evidence="1" type="ORF">OCBIM_22006786mg</name>
</gene>
<evidence type="ECO:0000313" key="1">
    <source>
        <dbReference type="EMBL" id="KOF68639.1"/>
    </source>
</evidence>
<sequence>MIIFWKVRSRWNTRIGFVSNRTRIVRRRSCGGTTSWCGSRAGASSGGNLLGMSISPIQN</sequence>
<accession>A0A0L8FVH3</accession>
<reference evidence="1" key="1">
    <citation type="submission" date="2015-07" db="EMBL/GenBank/DDBJ databases">
        <title>MeaNS - Measles Nucleotide Surveillance Program.</title>
        <authorList>
            <person name="Tran T."/>
            <person name="Druce J."/>
        </authorList>
    </citation>
    <scope>NUCLEOTIDE SEQUENCE</scope>
    <source>
        <strain evidence="1">UCB-OBI-ISO-001</strain>
        <tissue evidence="1">Gonad</tissue>
    </source>
</reference>
<name>A0A0L8FVH3_OCTBM</name>